<evidence type="ECO:0000256" key="6">
    <source>
        <dbReference type="ARBA" id="ARBA00023136"/>
    </source>
</evidence>
<dbReference type="EMBL" id="JADQDF010000001">
    <property type="protein sequence ID" value="MBW0130634.1"/>
    <property type="molecule type" value="Genomic_DNA"/>
</dbReference>
<feature type="compositionally biased region" description="Basic and acidic residues" evidence="7">
    <location>
        <begin position="502"/>
        <end position="511"/>
    </location>
</feature>
<evidence type="ECO:0000256" key="3">
    <source>
        <dbReference type="ARBA" id="ARBA00022475"/>
    </source>
</evidence>
<dbReference type="Proteomes" id="UP000694300">
    <property type="component" value="Unassembled WGS sequence"/>
</dbReference>
<keyword evidence="4 8" id="KW-0812">Transmembrane</keyword>
<evidence type="ECO:0000259" key="9">
    <source>
        <dbReference type="PROSITE" id="PS50850"/>
    </source>
</evidence>
<feature type="transmembrane region" description="Helical" evidence="8">
    <location>
        <begin position="380"/>
        <end position="401"/>
    </location>
</feature>
<reference evidence="10 11" key="1">
    <citation type="submission" date="2020-11" db="EMBL/GenBank/DDBJ databases">
        <title>Pseudonocardia abyssalis sp. nov. and Pseudonocardia oceani sp. nov., description and phylogenomic analysis of two novel actinomycetes isolated from the deep Southern Ocean.</title>
        <authorList>
            <person name="Parra J."/>
        </authorList>
    </citation>
    <scope>NUCLEOTIDE SEQUENCE [LARGE SCALE GENOMIC DNA]</scope>
    <source>
        <strain evidence="11">KRD185</strain>
    </source>
</reference>
<keyword evidence="5 8" id="KW-1133">Transmembrane helix</keyword>
<feature type="transmembrane region" description="Helical" evidence="8">
    <location>
        <begin position="264"/>
        <end position="287"/>
    </location>
</feature>
<dbReference type="InterPro" id="IPR020846">
    <property type="entry name" value="MFS_dom"/>
</dbReference>
<feature type="transmembrane region" description="Helical" evidence="8">
    <location>
        <begin position="51"/>
        <end position="73"/>
    </location>
</feature>
<comment type="caution">
    <text evidence="10">The sequence shown here is derived from an EMBL/GenBank/DDBJ whole genome shotgun (WGS) entry which is preliminary data.</text>
</comment>
<feature type="transmembrane region" description="Helical" evidence="8">
    <location>
        <begin position="112"/>
        <end position="135"/>
    </location>
</feature>
<evidence type="ECO:0000256" key="2">
    <source>
        <dbReference type="ARBA" id="ARBA00022448"/>
    </source>
</evidence>
<evidence type="ECO:0000313" key="10">
    <source>
        <dbReference type="EMBL" id="MBW0130634.1"/>
    </source>
</evidence>
<feature type="transmembrane region" description="Helical" evidence="8">
    <location>
        <begin position="178"/>
        <end position="196"/>
    </location>
</feature>
<dbReference type="PANTHER" id="PTHR23513">
    <property type="entry name" value="INTEGRAL MEMBRANE EFFLUX PROTEIN-RELATED"/>
    <property type="match status" value="1"/>
</dbReference>
<evidence type="ECO:0000256" key="8">
    <source>
        <dbReference type="SAM" id="Phobius"/>
    </source>
</evidence>
<evidence type="ECO:0000256" key="1">
    <source>
        <dbReference type="ARBA" id="ARBA00004651"/>
    </source>
</evidence>
<feature type="domain" description="Major facilitator superfamily (MFS) profile" evidence="9">
    <location>
        <begin position="1"/>
        <end position="406"/>
    </location>
</feature>
<feature type="region of interest" description="Disordered" evidence="7">
    <location>
        <begin position="495"/>
        <end position="539"/>
    </location>
</feature>
<feature type="transmembrane region" description="Helical" evidence="8">
    <location>
        <begin position="231"/>
        <end position="252"/>
    </location>
</feature>
<dbReference type="Pfam" id="PF05977">
    <property type="entry name" value="MFS_3"/>
    <property type="match status" value="1"/>
</dbReference>
<protein>
    <submittedName>
        <fullName evidence="10">MFS transporter</fullName>
    </submittedName>
</protein>
<evidence type="ECO:0000256" key="4">
    <source>
        <dbReference type="ARBA" id="ARBA00022692"/>
    </source>
</evidence>
<keyword evidence="3" id="KW-1003">Cell membrane</keyword>
<organism evidence="10 11">
    <name type="scientific">Pseudonocardia oceani</name>
    <dbReference type="NCBI Taxonomy" id="2792013"/>
    <lineage>
        <taxon>Bacteria</taxon>
        <taxon>Bacillati</taxon>
        <taxon>Actinomycetota</taxon>
        <taxon>Actinomycetes</taxon>
        <taxon>Pseudonocardiales</taxon>
        <taxon>Pseudonocardiaceae</taxon>
        <taxon>Pseudonocardia</taxon>
    </lineage>
</organism>
<feature type="transmembrane region" description="Helical" evidence="8">
    <location>
        <begin position="294"/>
        <end position="321"/>
    </location>
</feature>
<keyword evidence="11" id="KW-1185">Reference proteome</keyword>
<comment type="subcellular location">
    <subcellularLocation>
        <location evidence="1">Cell membrane</location>
        <topology evidence="1">Multi-pass membrane protein</topology>
    </subcellularLocation>
</comment>
<evidence type="ECO:0000313" key="11">
    <source>
        <dbReference type="Proteomes" id="UP000694300"/>
    </source>
</evidence>
<dbReference type="PROSITE" id="PS50850">
    <property type="entry name" value="MFS"/>
    <property type="match status" value="1"/>
</dbReference>
<gene>
    <name evidence="10" type="ORF">I4I82_23610</name>
</gene>
<feature type="transmembrane region" description="Helical" evidence="8">
    <location>
        <begin position="327"/>
        <end position="348"/>
    </location>
</feature>
<dbReference type="PANTHER" id="PTHR23513:SF11">
    <property type="entry name" value="STAPHYLOFERRIN A TRANSPORTER"/>
    <property type="match status" value="1"/>
</dbReference>
<feature type="transmembrane region" description="Helical" evidence="8">
    <location>
        <begin position="147"/>
        <end position="172"/>
    </location>
</feature>
<keyword evidence="2" id="KW-0813">Transport</keyword>
<evidence type="ECO:0000256" key="5">
    <source>
        <dbReference type="ARBA" id="ARBA00022989"/>
    </source>
</evidence>
<dbReference type="CDD" id="cd06173">
    <property type="entry name" value="MFS_MefA_like"/>
    <property type="match status" value="1"/>
</dbReference>
<dbReference type="InterPro" id="IPR010290">
    <property type="entry name" value="TM_effector"/>
</dbReference>
<proteinExistence type="predicted"/>
<feature type="transmembrane region" description="Helical" evidence="8">
    <location>
        <begin position="22"/>
        <end position="45"/>
    </location>
</feature>
<name>A0ABS6UFK1_9PSEU</name>
<evidence type="ECO:0000256" key="7">
    <source>
        <dbReference type="SAM" id="MobiDB-lite"/>
    </source>
</evidence>
<accession>A0ABS6UFK1</accession>
<keyword evidence="6 8" id="KW-0472">Membrane</keyword>
<sequence length="539" mass="57184">MSADRTAGPSVWAPLRIRAFRVLWFAQLGSMLGVWMQTVGAQWILVGAPDSAALVALVQVATTLPMLLLALPAGALADIVDRRTLLIAVQLFQLAVGTGLTVLTALDLVPPALLLTFTFLLGSCVAATLPAYQVMVQELVPREQVRAVASLGGVAVNGARAVGPALAGALLAQVGPTLVFAVTAVAALAFVLALTVTRRPPRDAALPPERFASAMRAGGRYVRNSPVVRRMLLRVVLFVLPGAAIWALLPVVADELLRTSSTGYGLLLGSLGVGAILGAALLPLVAGRLSPNQLLVVAGGLFAASLLACVLVTDLFLLAALLVPAGMAWLVVLMGITGSLQVFLPGWVRARGLSMFNVAFAGSQAAGSLLWGVVAQWFGLVPTFVAAAVLMAAGAATVRFWPLPDVADWDRSSMVYWPDPELAYQPDPQEGPVLVTVRYVVPPEHEAEFFEAMELVRLGRLRTGASSCTLYRDGAAPSTFVLVAQFPTWEEHLRQHTGRLTGTDREREERANALSVEEPEGTHLFHAHPFQAHPDGEQR</sequence>
<feature type="transmembrane region" description="Helical" evidence="8">
    <location>
        <begin position="85"/>
        <end position="106"/>
    </location>
</feature>